<evidence type="ECO:0000259" key="1">
    <source>
        <dbReference type="Pfam" id="PF10551"/>
    </source>
</evidence>
<dbReference type="EMBL" id="CP133617">
    <property type="protein sequence ID" value="WMV32045.1"/>
    <property type="molecule type" value="Genomic_DNA"/>
</dbReference>
<proteinExistence type="predicted"/>
<evidence type="ECO:0000313" key="2">
    <source>
        <dbReference type="EMBL" id="WMV32045.1"/>
    </source>
</evidence>
<reference evidence="2" key="1">
    <citation type="submission" date="2023-08" db="EMBL/GenBank/DDBJ databases">
        <title>A de novo genome assembly of Solanum verrucosum Schlechtendal, a Mexican diploid species geographically isolated from the other diploid A-genome species in potato relatives.</title>
        <authorList>
            <person name="Hosaka K."/>
        </authorList>
    </citation>
    <scope>NUCLEOTIDE SEQUENCE</scope>
    <source>
        <tissue evidence="2">Young leaves</tissue>
    </source>
</reference>
<dbReference type="Pfam" id="PF10551">
    <property type="entry name" value="MULE"/>
    <property type="match status" value="1"/>
</dbReference>
<dbReference type="InterPro" id="IPR018289">
    <property type="entry name" value="MULE_transposase_dom"/>
</dbReference>
<dbReference type="Proteomes" id="UP001234989">
    <property type="component" value="Chromosome 6"/>
</dbReference>
<sequence length="98" mass="11447">MKSTVRMYNIAKGTKFLCDQSKGNNWKVICKKNMSEYGTHLYDKYDIKLLIVVTIDANKNVLPLAYALVARESFESWSWFLALLWKHVVGAQKNWPYL</sequence>
<organism evidence="2 3">
    <name type="scientific">Solanum verrucosum</name>
    <dbReference type="NCBI Taxonomy" id="315347"/>
    <lineage>
        <taxon>Eukaryota</taxon>
        <taxon>Viridiplantae</taxon>
        <taxon>Streptophyta</taxon>
        <taxon>Embryophyta</taxon>
        <taxon>Tracheophyta</taxon>
        <taxon>Spermatophyta</taxon>
        <taxon>Magnoliopsida</taxon>
        <taxon>eudicotyledons</taxon>
        <taxon>Gunneridae</taxon>
        <taxon>Pentapetalae</taxon>
        <taxon>asterids</taxon>
        <taxon>lamiids</taxon>
        <taxon>Solanales</taxon>
        <taxon>Solanaceae</taxon>
        <taxon>Solanoideae</taxon>
        <taxon>Solaneae</taxon>
        <taxon>Solanum</taxon>
    </lineage>
</organism>
<name>A0AAF0R060_SOLVR</name>
<accession>A0AAF0R060</accession>
<keyword evidence="3" id="KW-1185">Reference proteome</keyword>
<protein>
    <recommendedName>
        <fullName evidence="1">MULE transposase domain-containing protein</fullName>
    </recommendedName>
</protein>
<evidence type="ECO:0000313" key="3">
    <source>
        <dbReference type="Proteomes" id="UP001234989"/>
    </source>
</evidence>
<dbReference type="AlphaFoldDB" id="A0AAF0R060"/>
<gene>
    <name evidence="2" type="ORF">MTR67_025430</name>
</gene>
<feature type="domain" description="MULE transposase" evidence="1">
    <location>
        <begin position="38"/>
        <end position="86"/>
    </location>
</feature>